<keyword evidence="5" id="KW-1185">Reference proteome</keyword>
<dbReference type="RefSeq" id="WP_115892214.1">
    <property type="nucleotide sequence ID" value="NZ_QREL01000001.1"/>
</dbReference>
<evidence type="ECO:0000256" key="1">
    <source>
        <dbReference type="SAM" id="MobiDB-lite"/>
    </source>
</evidence>
<evidence type="ECO:0000259" key="3">
    <source>
        <dbReference type="Pfam" id="PF03703"/>
    </source>
</evidence>
<feature type="domain" description="YdbS-like PH" evidence="3">
    <location>
        <begin position="90"/>
        <end position="166"/>
    </location>
</feature>
<feature type="compositionally biased region" description="Basic and acidic residues" evidence="1">
    <location>
        <begin position="209"/>
        <end position="219"/>
    </location>
</feature>
<reference evidence="4 5" key="1">
    <citation type="submission" date="2018-07" db="EMBL/GenBank/DDBJ databases">
        <title>Genomic Encyclopedia of Type Strains, Phase IV (KMG-IV): sequencing the most valuable type-strain genomes for metagenomic binning, comparative biology and taxonomic classification.</title>
        <authorList>
            <person name="Goeker M."/>
        </authorList>
    </citation>
    <scope>NUCLEOTIDE SEQUENCE [LARGE SCALE GENOMIC DNA]</scope>
    <source>
        <strain evidence="4 5">DSM 7466</strain>
    </source>
</reference>
<evidence type="ECO:0000313" key="5">
    <source>
        <dbReference type="Proteomes" id="UP000256864"/>
    </source>
</evidence>
<keyword evidence="2" id="KW-1133">Transmembrane helix</keyword>
<keyword evidence="2" id="KW-0812">Transmembrane</keyword>
<accession>A0A371NDV5</accession>
<gene>
    <name evidence="4" type="ORF">C7452_0654</name>
</gene>
<feature type="transmembrane region" description="Helical" evidence="2">
    <location>
        <begin position="68"/>
        <end position="88"/>
    </location>
</feature>
<feature type="transmembrane region" description="Helical" evidence="2">
    <location>
        <begin position="21"/>
        <end position="42"/>
    </location>
</feature>
<sequence length="241" mass="28086">MFGRDRLHPGERILYETRPRFILNSKSTIIKALSAVIILYLFQGIVEGAGALDNVLIANYGVTVAEKVAWLLTGIIIIILLSILWDVISWRNRRYIITDQRVMVEEGVLWKRRYYINHRKIVDVSFSQSITERLLDSADLEIHGGHEGTNIILRDAPSPSKIEYHISRFTERGYDDAEEILRELSSSRRREPGFADPEFWETPEDEKESDGKFAVDRCGDESIMERHSRKFKRYRREGRDD</sequence>
<feature type="region of interest" description="Disordered" evidence="1">
    <location>
        <begin position="188"/>
        <end position="219"/>
    </location>
</feature>
<proteinExistence type="predicted"/>
<protein>
    <submittedName>
        <fullName evidence="4">PH (Pleckstrin Homology) domain-containing protein</fullName>
    </submittedName>
</protein>
<dbReference type="Proteomes" id="UP000256864">
    <property type="component" value="Unassembled WGS sequence"/>
</dbReference>
<dbReference type="InterPro" id="IPR005182">
    <property type="entry name" value="YdbS-like_PH"/>
</dbReference>
<dbReference type="AlphaFoldDB" id="A0A371NDV5"/>
<evidence type="ECO:0000313" key="4">
    <source>
        <dbReference type="EMBL" id="REE28634.1"/>
    </source>
</evidence>
<dbReference type="Pfam" id="PF03703">
    <property type="entry name" value="bPH_2"/>
    <property type="match status" value="1"/>
</dbReference>
<feature type="compositionally biased region" description="Acidic residues" evidence="1">
    <location>
        <begin position="198"/>
        <end position="208"/>
    </location>
</feature>
<name>A0A371NDV5_9EURY</name>
<organism evidence="4 5">
    <name type="scientific">Methanothermobacter defluvii</name>
    <dbReference type="NCBI Taxonomy" id="49339"/>
    <lineage>
        <taxon>Archaea</taxon>
        <taxon>Methanobacteriati</taxon>
        <taxon>Methanobacteriota</taxon>
        <taxon>Methanomada group</taxon>
        <taxon>Methanobacteria</taxon>
        <taxon>Methanobacteriales</taxon>
        <taxon>Methanobacteriaceae</taxon>
        <taxon>Methanothermobacter</taxon>
    </lineage>
</organism>
<keyword evidence="2" id="KW-0472">Membrane</keyword>
<evidence type="ECO:0000256" key="2">
    <source>
        <dbReference type="SAM" id="Phobius"/>
    </source>
</evidence>
<comment type="caution">
    <text evidence="4">The sequence shown here is derived from an EMBL/GenBank/DDBJ whole genome shotgun (WGS) entry which is preliminary data.</text>
</comment>
<dbReference type="PANTHER" id="PTHR37938:SF1">
    <property type="entry name" value="BLL0215 PROTEIN"/>
    <property type="match status" value="1"/>
</dbReference>
<dbReference type="EMBL" id="QREL01000001">
    <property type="protein sequence ID" value="REE28634.1"/>
    <property type="molecule type" value="Genomic_DNA"/>
</dbReference>
<dbReference type="PANTHER" id="PTHR37938">
    <property type="entry name" value="BLL0215 PROTEIN"/>
    <property type="match status" value="1"/>
</dbReference>